<comment type="caution">
    <text evidence="3">The sequence shown here is derived from an EMBL/GenBank/DDBJ whole genome shotgun (WGS) entry which is preliminary data.</text>
</comment>
<keyword evidence="2" id="KW-1133">Transmembrane helix</keyword>
<sequence length="138" mass="14073">MLADEALGNLHGRRERTGTFGDGSNNWLGGIGDFVSDPGQAVRDPYDTVAGAADAAALNFDEGVGGLVSLFDDEAGNTAGPGGTPWIEDPQDGQASNPTRGTGLAAKVWIVVAVVVGLVLLYLLRPLLEIIAGVVGGE</sequence>
<protein>
    <submittedName>
        <fullName evidence="3">Uncharacterized protein</fullName>
    </submittedName>
</protein>
<proteinExistence type="predicted"/>
<organism evidence="3 4">
    <name type="scientific">Haloferax volcanii</name>
    <name type="common">Halobacterium volcanii</name>
    <dbReference type="NCBI Taxonomy" id="2246"/>
    <lineage>
        <taxon>Archaea</taxon>
        <taxon>Methanobacteriati</taxon>
        <taxon>Methanobacteriota</taxon>
        <taxon>Stenosarchaea group</taxon>
        <taxon>Halobacteria</taxon>
        <taxon>Halobacteriales</taxon>
        <taxon>Haloferacaceae</taxon>
        <taxon>Haloferax</taxon>
    </lineage>
</organism>
<dbReference type="Proteomes" id="UP000320212">
    <property type="component" value="Unassembled WGS sequence"/>
</dbReference>
<evidence type="ECO:0000256" key="1">
    <source>
        <dbReference type="SAM" id="MobiDB-lite"/>
    </source>
</evidence>
<accession>A0A558FK40</accession>
<evidence type="ECO:0000313" key="3">
    <source>
        <dbReference type="EMBL" id="TVT85874.1"/>
    </source>
</evidence>
<evidence type="ECO:0000313" key="4">
    <source>
        <dbReference type="Proteomes" id="UP000320212"/>
    </source>
</evidence>
<keyword evidence="2" id="KW-0472">Membrane</keyword>
<dbReference type="AlphaFoldDB" id="A0A558FK40"/>
<keyword evidence="2" id="KW-0812">Transmembrane</keyword>
<gene>
    <name evidence="3" type="ORF">FQA18_19745</name>
</gene>
<evidence type="ECO:0000256" key="2">
    <source>
        <dbReference type="SAM" id="Phobius"/>
    </source>
</evidence>
<name>A0A558FK40_HALVO</name>
<dbReference type="RefSeq" id="WP_144860032.1">
    <property type="nucleotide sequence ID" value="NZ_VMTR01000382.1"/>
</dbReference>
<feature type="region of interest" description="Disordered" evidence="1">
    <location>
        <begin position="1"/>
        <end position="21"/>
    </location>
</feature>
<reference evidence="3 4" key="1">
    <citation type="submission" date="2019-07" db="EMBL/GenBank/DDBJ databases">
        <title>Draft genome sequence of Haloferax volcanii SS0101, isolated from salt farm in Samut Sakhon, Thailand.</title>
        <authorList>
            <person name="Wanthongcharoen S."/>
            <person name="Yamprayoonswat W."/>
            <person name="Ruangsuj P."/>
            <person name="Thongpramul N."/>
            <person name="Jumpathong W."/>
            <person name="Sittihan S."/>
            <person name="Kanjanavas P."/>
            <person name="Yasawong M."/>
        </authorList>
    </citation>
    <scope>NUCLEOTIDE SEQUENCE [LARGE SCALE GENOMIC DNA]</scope>
    <source>
        <strain evidence="3 4">SS0101</strain>
    </source>
</reference>
<dbReference type="EMBL" id="VMTR01000382">
    <property type="protein sequence ID" value="TVT85874.1"/>
    <property type="molecule type" value="Genomic_DNA"/>
</dbReference>
<feature type="transmembrane region" description="Helical" evidence="2">
    <location>
        <begin position="104"/>
        <end position="124"/>
    </location>
</feature>
<feature type="region of interest" description="Disordered" evidence="1">
    <location>
        <begin position="77"/>
        <end position="99"/>
    </location>
</feature>